<evidence type="ECO:0000256" key="6">
    <source>
        <dbReference type="SAM" id="Phobius"/>
    </source>
</evidence>
<sequence>IKQDRLFVLAQSLAYASTLSVVPLFIIFFSLLGKFSQQASVQGKIFGFVSKFMIPDSISGVFQQLEKISSDALKLGVIGFPSLVIIGIFMYLKVDDSINIIWRTTIRRRWQSSIVSFIMSIVFGPLTLIMLSSLPAYLQAVPFMNEIIESPIVLVFIEMFLPMIVGIFIFFFLYMYVPMTHVKWWAALTGGAAASLLIWISNLFLGLYFSNFGKFDVIYGSISIIPIFLMWICYLWIAILLGAAGRLYCAKLQNRHRQRQFGQLCRPVLLNKVIVIFFTLTDRFQKKSGSPTMEELEQSLEIPLSEVKMIMD</sequence>
<feature type="transmembrane region" description="Helical" evidence="6">
    <location>
        <begin position="72"/>
        <end position="92"/>
    </location>
</feature>
<dbReference type="Proteomes" id="UP001195483">
    <property type="component" value="Unassembled WGS sequence"/>
</dbReference>
<evidence type="ECO:0000256" key="1">
    <source>
        <dbReference type="ARBA" id="ARBA00004651"/>
    </source>
</evidence>
<feature type="non-terminal residue" evidence="7">
    <location>
        <position position="1"/>
    </location>
</feature>
<keyword evidence="8" id="KW-1185">Reference proteome</keyword>
<feature type="transmembrane region" description="Helical" evidence="6">
    <location>
        <begin position="217"/>
        <end position="243"/>
    </location>
</feature>
<dbReference type="Pfam" id="PF03631">
    <property type="entry name" value="Virul_fac_BrkB"/>
    <property type="match status" value="1"/>
</dbReference>
<feature type="transmembrane region" description="Helical" evidence="6">
    <location>
        <begin position="152"/>
        <end position="177"/>
    </location>
</feature>
<keyword evidence="4 6" id="KW-1133">Transmembrane helix</keyword>
<feature type="transmembrane region" description="Helical" evidence="6">
    <location>
        <begin position="113"/>
        <end position="132"/>
    </location>
</feature>
<keyword evidence="2" id="KW-1003">Cell membrane</keyword>
<organism evidence="7 8">
    <name type="scientific">Potamilus streckersoni</name>
    <dbReference type="NCBI Taxonomy" id="2493646"/>
    <lineage>
        <taxon>Eukaryota</taxon>
        <taxon>Metazoa</taxon>
        <taxon>Spiralia</taxon>
        <taxon>Lophotrochozoa</taxon>
        <taxon>Mollusca</taxon>
        <taxon>Bivalvia</taxon>
        <taxon>Autobranchia</taxon>
        <taxon>Heteroconchia</taxon>
        <taxon>Palaeoheterodonta</taxon>
        <taxon>Unionida</taxon>
        <taxon>Unionoidea</taxon>
        <taxon>Unionidae</taxon>
        <taxon>Ambleminae</taxon>
        <taxon>Lampsilini</taxon>
        <taxon>Potamilus</taxon>
    </lineage>
</organism>
<feature type="transmembrane region" description="Helical" evidence="6">
    <location>
        <begin position="184"/>
        <end position="205"/>
    </location>
</feature>
<dbReference type="PANTHER" id="PTHR30213">
    <property type="entry name" value="INNER MEMBRANE PROTEIN YHJD"/>
    <property type="match status" value="1"/>
</dbReference>
<dbReference type="PANTHER" id="PTHR30213:SF0">
    <property type="entry name" value="UPF0761 MEMBRANE PROTEIN YIHY"/>
    <property type="match status" value="1"/>
</dbReference>
<accession>A0AAE0VPG0</accession>
<evidence type="ECO:0000313" key="8">
    <source>
        <dbReference type="Proteomes" id="UP001195483"/>
    </source>
</evidence>
<evidence type="ECO:0000256" key="2">
    <source>
        <dbReference type="ARBA" id="ARBA00022475"/>
    </source>
</evidence>
<keyword evidence="3 6" id="KW-0812">Transmembrane</keyword>
<reference evidence="7" key="1">
    <citation type="journal article" date="2021" name="Genome Biol. Evol.">
        <title>A High-Quality Reference Genome for a Parasitic Bivalve with Doubly Uniparental Inheritance (Bivalvia: Unionida).</title>
        <authorList>
            <person name="Smith C.H."/>
        </authorList>
    </citation>
    <scope>NUCLEOTIDE SEQUENCE</scope>
    <source>
        <strain evidence="7">CHS0354</strain>
    </source>
</reference>
<dbReference type="AlphaFoldDB" id="A0AAE0VPG0"/>
<reference evidence="7" key="2">
    <citation type="journal article" date="2021" name="Genome Biol. Evol.">
        <title>Developing a high-quality reference genome for a parasitic bivalve with doubly uniparental inheritance (Bivalvia: Unionida).</title>
        <authorList>
            <person name="Smith C.H."/>
        </authorList>
    </citation>
    <scope>NUCLEOTIDE SEQUENCE</scope>
    <source>
        <strain evidence="7">CHS0354</strain>
        <tissue evidence="7">Mantle</tissue>
    </source>
</reference>
<evidence type="ECO:0000256" key="5">
    <source>
        <dbReference type="ARBA" id="ARBA00023136"/>
    </source>
</evidence>
<keyword evidence="5 6" id="KW-0472">Membrane</keyword>
<evidence type="ECO:0000256" key="3">
    <source>
        <dbReference type="ARBA" id="ARBA00022692"/>
    </source>
</evidence>
<name>A0AAE0VPG0_9BIVA</name>
<comment type="caution">
    <text evidence="7">The sequence shown here is derived from an EMBL/GenBank/DDBJ whole genome shotgun (WGS) entry which is preliminary data.</text>
</comment>
<comment type="subcellular location">
    <subcellularLocation>
        <location evidence="1">Cell membrane</location>
        <topology evidence="1">Multi-pass membrane protein</topology>
    </subcellularLocation>
</comment>
<reference evidence="7" key="3">
    <citation type="submission" date="2023-05" db="EMBL/GenBank/DDBJ databases">
        <authorList>
            <person name="Smith C.H."/>
        </authorList>
    </citation>
    <scope>NUCLEOTIDE SEQUENCE</scope>
    <source>
        <strain evidence="7">CHS0354</strain>
        <tissue evidence="7">Mantle</tissue>
    </source>
</reference>
<proteinExistence type="predicted"/>
<protein>
    <recommendedName>
        <fullName evidence="9">YihY/virulence factor BrkB family protein</fullName>
    </recommendedName>
</protein>
<dbReference type="InterPro" id="IPR017039">
    <property type="entry name" value="Virul_fac_BrkB"/>
</dbReference>
<dbReference type="EMBL" id="JAEAOA010002069">
    <property type="protein sequence ID" value="KAK3584190.1"/>
    <property type="molecule type" value="Genomic_DNA"/>
</dbReference>
<evidence type="ECO:0008006" key="9">
    <source>
        <dbReference type="Google" id="ProtNLM"/>
    </source>
</evidence>
<evidence type="ECO:0000313" key="7">
    <source>
        <dbReference type="EMBL" id="KAK3584190.1"/>
    </source>
</evidence>
<gene>
    <name evidence="7" type="ORF">CHS0354_035271</name>
</gene>
<dbReference type="GO" id="GO:0005886">
    <property type="term" value="C:plasma membrane"/>
    <property type="evidence" value="ECO:0007669"/>
    <property type="project" value="UniProtKB-SubCell"/>
</dbReference>
<dbReference type="NCBIfam" id="TIGR00765">
    <property type="entry name" value="yihY_not_rbn"/>
    <property type="match status" value="1"/>
</dbReference>
<feature type="transmembrane region" description="Helical" evidence="6">
    <location>
        <begin position="12"/>
        <end position="32"/>
    </location>
</feature>
<evidence type="ECO:0000256" key="4">
    <source>
        <dbReference type="ARBA" id="ARBA00022989"/>
    </source>
</evidence>